<evidence type="ECO:0000313" key="3">
    <source>
        <dbReference type="EMBL" id="RNL84398.1"/>
    </source>
</evidence>
<evidence type="ECO:0000256" key="2">
    <source>
        <dbReference type="RuleBase" id="RU000363"/>
    </source>
</evidence>
<evidence type="ECO:0000256" key="1">
    <source>
        <dbReference type="ARBA" id="ARBA00023002"/>
    </source>
</evidence>
<protein>
    <submittedName>
        <fullName evidence="3">SDR family NAD(P)-dependent oxidoreductase</fullName>
    </submittedName>
</protein>
<dbReference type="EMBL" id="RJMB01000011">
    <property type="protein sequence ID" value="RNL84398.1"/>
    <property type="molecule type" value="Genomic_DNA"/>
</dbReference>
<dbReference type="SUPFAM" id="SSF51735">
    <property type="entry name" value="NAD(P)-binding Rossmann-fold domains"/>
    <property type="match status" value="1"/>
</dbReference>
<dbReference type="Gene3D" id="3.40.50.720">
    <property type="entry name" value="NAD(P)-binding Rossmann-like Domain"/>
    <property type="match status" value="1"/>
</dbReference>
<organism evidence="3 4">
    <name type="scientific">Halostreptopolyspora alba</name>
    <dbReference type="NCBI Taxonomy" id="2487137"/>
    <lineage>
        <taxon>Bacteria</taxon>
        <taxon>Bacillati</taxon>
        <taxon>Actinomycetota</taxon>
        <taxon>Actinomycetes</taxon>
        <taxon>Streptosporangiales</taxon>
        <taxon>Nocardiopsidaceae</taxon>
        <taxon>Halostreptopolyspora</taxon>
    </lineage>
</organism>
<dbReference type="AlphaFoldDB" id="A0A3N0E981"/>
<comment type="caution">
    <text evidence="3">The sequence shown here is derived from an EMBL/GenBank/DDBJ whole genome shotgun (WGS) entry which is preliminary data.</text>
</comment>
<gene>
    <name evidence="3" type="ORF">EFW17_12665</name>
</gene>
<dbReference type="InterPro" id="IPR002347">
    <property type="entry name" value="SDR_fam"/>
</dbReference>
<dbReference type="OrthoDB" id="4577644at2"/>
<keyword evidence="4" id="KW-1185">Reference proteome</keyword>
<dbReference type="PRINTS" id="PR00080">
    <property type="entry name" value="SDRFAMILY"/>
</dbReference>
<dbReference type="InterPro" id="IPR036291">
    <property type="entry name" value="NAD(P)-bd_dom_sf"/>
</dbReference>
<dbReference type="Proteomes" id="UP000269198">
    <property type="component" value="Unassembled WGS sequence"/>
</dbReference>
<evidence type="ECO:0000313" key="4">
    <source>
        <dbReference type="Proteomes" id="UP000269198"/>
    </source>
</evidence>
<dbReference type="PRINTS" id="PR00081">
    <property type="entry name" value="GDHRDH"/>
</dbReference>
<dbReference type="GO" id="GO:0016491">
    <property type="term" value="F:oxidoreductase activity"/>
    <property type="evidence" value="ECO:0007669"/>
    <property type="project" value="UniProtKB-KW"/>
</dbReference>
<dbReference type="PANTHER" id="PTHR43157">
    <property type="entry name" value="PHOSPHATIDYLINOSITOL-GLYCAN BIOSYNTHESIS CLASS F PROTEIN-RELATED"/>
    <property type="match status" value="1"/>
</dbReference>
<sequence length="297" mass="32354">MSESSAISDTSRTIVLVGATSGIGHHAALQLGAQGHRLFLVGRDRRRGERTAAAVRSVAGGDQRVVFIAGDVATRGGIEAVVSRIRARTSSVDTLINNAGVMLPRRQVTDEGHEVNFAVHHLAPYTTTGMLLPLLERGDGRIVNTNSEGHRASLSGGGVTLDFADLQSERYGTFQTYSRTKLANLLFTYEFHRRFPDYTIAAVHPGMVATRLLRGAANPFLWLLNKVGRPLLARPAQGAKPIAYLATTSNIVNGRYYDRFTPARSSAASMNRTDARRLWEITESMRGPLVQPTSEEN</sequence>
<dbReference type="Pfam" id="PF00106">
    <property type="entry name" value="adh_short"/>
    <property type="match status" value="1"/>
</dbReference>
<reference evidence="3 4" key="1">
    <citation type="submission" date="2018-11" db="EMBL/GenBank/DDBJ databases">
        <title>The genome draft of YIM 96095.</title>
        <authorList>
            <person name="Tang S.-K."/>
            <person name="Chunyu W.-X."/>
            <person name="Feng Y.-Z."/>
        </authorList>
    </citation>
    <scope>NUCLEOTIDE SEQUENCE [LARGE SCALE GENOMIC DNA]</scope>
    <source>
        <strain evidence="3 4">YIM 96095</strain>
    </source>
</reference>
<dbReference type="RefSeq" id="WP_123201568.1">
    <property type="nucleotide sequence ID" value="NZ_RJMB01000011.1"/>
</dbReference>
<name>A0A3N0E981_9ACTN</name>
<comment type="similarity">
    <text evidence="2">Belongs to the short-chain dehydrogenases/reductases (SDR) family.</text>
</comment>
<dbReference type="PANTHER" id="PTHR43157:SF31">
    <property type="entry name" value="PHOSPHATIDYLINOSITOL-GLYCAN BIOSYNTHESIS CLASS F PROTEIN"/>
    <property type="match status" value="1"/>
</dbReference>
<proteinExistence type="inferred from homology"/>
<keyword evidence="1" id="KW-0560">Oxidoreductase</keyword>
<accession>A0A3N0E981</accession>